<keyword evidence="7 9" id="KW-0472">Membrane</keyword>
<evidence type="ECO:0000256" key="3">
    <source>
        <dbReference type="ARBA" id="ARBA00022475"/>
    </source>
</evidence>
<evidence type="ECO:0000256" key="2">
    <source>
        <dbReference type="ARBA" id="ARBA00022448"/>
    </source>
</evidence>
<dbReference type="GO" id="GO:0022857">
    <property type="term" value="F:transmembrane transporter activity"/>
    <property type="evidence" value="ECO:0007669"/>
    <property type="project" value="TreeGrafter"/>
</dbReference>
<feature type="transmembrane region" description="Helical" evidence="9">
    <location>
        <begin position="12"/>
        <end position="32"/>
    </location>
</feature>
<feature type="transmembrane region" description="Helical" evidence="9">
    <location>
        <begin position="47"/>
        <end position="65"/>
    </location>
</feature>
<dbReference type="Proteomes" id="UP000182121">
    <property type="component" value="Unassembled WGS sequence"/>
</dbReference>
<dbReference type="Pfam" id="PF04290">
    <property type="entry name" value="DctQ"/>
    <property type="match status" value="1"/>
</dbReference>
<proteinExistence type="inferred from homology"/>
<comment type="similarity">
    <text evidence="8">Belongs to the TRAP transporter small permease family.</text>
</comment>
<keyword evidence="3" id="KW-1003">Cell membrane</keyword>
<name>A0A1I0JBV3_9FIRM</name>
<dbReference type="AlphaFoldDB" id="A0A1I0JBV3"/>
<evidence type="ECO:0000313" key="11">
    <source>
        <dbReference type="EMBL" id="SEU07279.1"/>
    </source>
</evidence>
<dbReference type="PANTHER" id="PTHR35011:SF5">
    <property type="entry name" value="SIALIC ACID TRAP TRANSPORTER SMALL PERMEASE PROTEIN SIAQ"/>
    <property type="match status" value="1"/>
</dbReference>
<evidence type="ECO:0000259" key="10">
    <source>
        <dbReference type="Pfam" id="PF04290"/>
    </source>
</evidence>
<dbReference type="PANTHER" id="PTHR35011">
    <property type="entry name" value="2,3-DIKETO-L-GULONATE TRAP TRANSPORTER SMALL PERMEASE PROTEIN YIAM"/>
    <property type="match status" value="1"/>
</dbReference>
<evidence type="ECO:0000256" key="9">
    <source>
        <dbReference type="SAM" id="Phobius"/>
    </source>
</evidence>
<dbReference type="GO" id="GO:0015740">
    <property type="term" value="P:C4-dicarboxylate transport"/>
    <property type="evidence" value="ECO:0007669"/>
    <property type="project" value="TreeGrafter"/>
</dbReference>
<dbReference type="EMBL" id="FOIO01000054">
    <property type="protein sequence ID" value="SEU07279.1"/>
    <property type="molecule type" value="Genomic_DNA"/>
</dbReference>
<evidence type="ECO:0000256" key="6">
    <source>
        <dbReference type="ARBA" id="ARBA00022989"/>
    </source>
</evidence>
<protein>
    <submittedName>
        <fullName evidence="11">Tripartite ATP-independent transporter, DctQ component</fullName>
    </submittedName>
</protein>
<organism evidence="11 12">
    <name type="scientific">Enterocloster clostridioformis</name>
    <dbReference type="NCBI Taxonomy" id="1531"/>
    <lineage>
        <taxon>Bacteria</taxon>
        <taxon>Bacillati</taxon>
        <taxon>Bacillota</taxon>
        <taxon>Clostridia</taxon>
        <taxon>Lachnospirales</taxon>
        <taxon>Lachnospiraceae</taxon>
        <taxon>Enterocloster</taxon>
    </lineage>
</organism>
<keyword evidence="6 9" id="KW-1133">Transmembrane helix</keyword>
<dbReference type="InterPro" id="IPR055348">
    <property type="entry name" value="DctQ"/>
</dbReference>
<dbReference type="InterPro" id="IPR007387">
    <property type="entry name" value="TRAP_DctQ"/>
</dbReference>
<evidence type="ECO:0000256" key="8">
    <source>
        <dbReference type="ARBA" id="ARBA00038436"/>
    </source>
</evidence>
<evidence type="ECO:0000256" key="1">
    <source>
        <dbReference type="ARBA" id="ARBA00004429"/>
    </source>
</evidence>
<dbReference type="GO" id="GO:0005886">
    <property type="term" value="C:plasma membrane"/>
    <property type="evidence" value="ECO:0007669"/>
    <property type="project" value="UniProtKB-SubCell"/>
</dbReference>
<comment type="subcellular location">
    <subcellularLocation>
        <location evidence="1">Cell inner membrane</location>
        <topology evidence="1">Multi-pass membrane protein</topology>
    </subcellularLocation>
</comment>
<reference evidence="11 12" key="1">
    <citation type="submission" date="2016-10" db="EMBL/GenBank/DDBJ databases">
        <authorList>
            <person name="Varghese N."/>
            <person name="Submissions S."/>
        </authorList>
    </citation>
    <scope>NUCLEOTIDE SEQUENCE [LARGE SCALE GENOMIC DNA]</scope>
    <source>
        <strain evidence="11 12">NLAE-zl-C196</strain>
    </source>
</reference>
<feature type="transmembrane region" description="Helical" evidence="9">
    <location>
        <begin position="86"/>
        <end position="104"/>
    </location>
</feature>
<evidence type="ECO:0000256" key="4">
    <source>
        <dbReference type="ARBA" id="ARBA00022519"/>
    </source>
</evidence>
<keyword evidence="5 9" id="KW-0812">Transmembrane</keyword>
<evidence type="ECO:0000313" key="12">
    <source>
        <dbReference type="Proteomes" id="UP000182121"/>
    </source>
</evidence>
<comment type="caution">
    <text evidence="11">The sequence shown here is derived from an EMBL/GenBank/DDBJ whole genome shotgun (WGS) entry which is preliminary data.</text>
</comment>
<accession>A0A1I0JBV3</accession>
<evidence type="ECO:0000256" key="7">
    <source>
        <dbReference type="ARBA" id="ARBA00023136"/>
    </source>
</evidence>
<dbReference type="RefSeq" id="WP_242878157.1">
    <property type="nucleotide sequence ID" value="NZ_FOIO01000054.1"/>
</dbReference>
<feature type="domain" description="Tripartite ATP-independent periplasmic transporters DctQ component" evidence="10">
    <location>
        <begin position="27"/>
        <end position="104"/>
    </location>
</feature>
<keyword evidence="2" id="KW-0813">Transport</keyword>
<keyword evidence="4" id="KW-0997">Cell inner membrane</keyword>
<evidence type="ECO:0000256" key="5">
    <source>
        <dbReference type="ARBA" id="ARBA00022692"/>
    </source>
</evidence>
<sequence>MKKFNDFLDTVMRFIMAAAMFALLAGGTWQIFTRWILKNPSTFTDEFLRYVLIWASMLGSAYCFYKDEHLALDLVKDRVKGSVRSVLMIFIEAAILFFVCYVFYIRRNAACRQCNQQVLRDAYPV</sequence>
<gene>
    <name evidence="11" type="ORF">SAMN05216521_10542</name>
</gene>